<dbReference type="RefSeq" id="WP_088602798.1">
    <property type="nucleotide sequence ID" value="NZ_NJIH01000004.1"/>
</dbReference>
<dbReference type="SUPFAM" id="SSF51621">
    <property type="entry name" value="Phosphoenolpyruvate/pyruvate domain"/>
    <property type="match status" value="1"/>
</dbReference>
<evidence type="ECO:0000313" key="2">
    <source>
        <dbReference type="Proteomes" id="UP000214603"/>
    </source>
</evidence>
<dbReference type="AlphaFoldDB" id="A0A225MQJ3"/>
<proteinExistence type="predicted"/>
<dbReference type="OrthoDB" id="9771433at2"/>
<dbReference type="InterPro" id="IPR040442">
    <property type="entry name" value="Pyrv_kinase-like_dom_sf"/>
</dbReference>
<dbReference type="Proteomes" id="UP000214603">
    <property type="component" value="Unassembled WGS sequence"/>
</dbReference>
<dbReference type="GO" id="GO:0016833">
    <property type="term" value="F:oxo-acid-lyase activity"/>
    <property type="evidence" value="ECO:0007669"/>
    <property type="project" value="UniProtKB-ARBA"/>
</dbReference>
<organism evidence="1 2">
    <name type="scientific">Candidimonas nitroreducens</name>
    <dbReference type="NCBI Taxonomy" id="683354"/>
    <lineage>
        <taxon>Bacteria</taxon>
        <taxon>Pseudomonadati</taxon>
        <taxon>Pseudomonadota</taxon>
        <taxon>Betaproteobacteria</taxon>
        <taxon>Burkholderiales</taxon>
        <taxon>Alcaligenaceae</taxon>
        <taxon>Candidimonas</taxon>
    </lineage>
</organism>
<comment type="caution">
    <text evidence="1">The sequence shown here is derived from an EMBL/GenBank/DDBJ whole genome shotgun (WGS) entry which is preliminary data.</text>
</comment>
<dbReference type="PANTHER" id="PTHR42905">
    <property type="entry name" value="PHOSPHOENOLPYRUVATE CARBOXYLASE"/>
    <property type="match status" value="1"/>
</dbReference>
<dbReference type="Gene3D" id="3.20.20.60">
    <property type="entry name" value="Phosphoenolpyruvate-binding domains"/>
    <property type="match status" value="1"/>
</dbReference>
<protein>
    <submittedName>
        <fullName evidence="1">Carboxyvinyl-carboxyphosphonate phosphorylmutase</fullName>
    </submittedName>
</protein>
<sequence length="310" mass="33601">MTRTSTRLRALFETGKTVVKPGTYDALSAVVAERAGFKCCGLSGYAVSAALLGRPDVGLVTMTEMVDVARRITHAVSIPLIADVDTGYGNAINAIRTAEEFITAGVAGFHIEDQVAPKRCGHFAGKQIIPVEEMVGKLRAVDHVRKELDPDFLLIARCDARGVAGGSVDALIERSNRYLDAGADHIFPEGLTSEEELVRCVREINGPIHYNRAGISPRIPLARLNEIGVALVSNATGALRASAAALVDYLDDFMRDDVEAVVRYEKSRTDRQHPTAAMHAFLGLERIHELEKEFLPADAAAKYEGSLGYR</sequence>
<evidence type="ECO:0000313" key="1">
    <source>
        <dbReference type="EMBL" id="OWT61711.1"/>
    </source>
</evidence>
<dbReference type="EMBL" id="NJIH01000004">
    <property type="protein sequence ID" value="OWT61711.1"/>
    <property type="molecule type" value="Genomic_DNA"/>
</dbReference>
<dbReference type="Pfam" id="PF13714">
    <property type="entry name" value="PEP_mutase"/>
    <property type="match status" value="1"/>
</dbReference>
<accession>A0A225MQJ3</accession>
<keyword evidence="2" id="KW-1185">Reference proteome</keyword>
<gene>
    <name evidence="1" type="ORF">CEY11_07635</name>
</gene>
<name>A0A225MQJ3_9BURK</name>
<dbReference type="InterPro" id="IPR015813">
    <property type="entry name" value="Pyrv/PenolPyrv_kinase-like_dom"/>
</dbReference>
<dbReference type="CDD" id="cd00377">
    <property type="entry name" value="ICL_PEPM"/>
    <property type="match status" value="1"/>
</dbReference>
<dbReference type="InterPro" id="IPR039556">
    <property type="entry name" value="ICL/PEPM"/>
</dbReference>
<dbReference type="PANTHER" id="PTHR42905:SF5">
    <property type="entry name" value="CARBOXYVINYL-CARBOXYPHOSPHONATE PHOSPHORYLMUTASE, CHLOROPLASTIC"/>
    <property type="match status" value="1"/>
</dbReference>
<reference evidence="2" key="1">
    <citation type="submission" date="2017-06" db="EMBL/GenBank/DDBJ databases">
        <title>Herbaspirillum phytohormonus sp. nov., isolated from the root nodule of Robinia pseudoacacia in lead-zinc mine.</title>
        <authorList>
            <person name="Fan M."/>
            <person name="Lin Y."/>
        </authorList>
    </citation>
    <scope>NUCLEOTIDE SEQUENCE [LARGE SCALE GENOMIC DNA]</scope>
    <source>
        <strain evidence="2">SC-089</strain>
    </source>
</reference>